<dbReference type="RefSeq" id="XP_002118343.1">
    <property type="nucleotide sequence ID" value="XM_002118307.1"/>
</dbReference>
<keyword evidence="6" id="KW-1185">Reference proteome</keyword>
<accession>B3SDN6</accession>
<feature type="non-terminal residue" evidence="5">
    <location>
        <position position="388"/>
    </location>
</feature>
<evidence type="ECO:0000256" key="1">
    <source>
        <dbReference type="ARBA" id="ARBA00004123"/>
    </source>
</evidence>
<dbReference type="Pfam" id="PF04218">
    <property type="entry name" value="CENP-B_N"/>
    <property type="match status" value="1"/>
</dbReference>
<dbReference type="eggNOG" id="KOG3105">
    <property type="taxonomic scope" value="Eukaryota"/>
</dbReference>
<proteinExistence type="predicted"/>
<feature type="domain" description="HTH CENPB-type" evidence="4">
    <location>
        <begin position="58"/>
        <end position="133"/>
    </location>
</feature>
<dbReference type="InParanoid" id="B3SDN6"/>
<dbReference type="PANTHER" id="PTHR19303">
    <property type="entry name" value="TRANSPOSON"/>
    <property type="match status" value="1"/>
</dbReference>
<dbReference type="InterPro" id="IPR050863">
    <property type="entry name" value="CenT-Element_Derived"/>
</dbReference>
<dbReference type="SUPFAM" id="SSF46689">
    <property type="entry name" value="Homeodomain-like"/>
    <property type="match status" value="2"/>
</dbReference>
<dbReference type="Proteomes" id="UP000009022">
    <property type="component" value="Unassembled WGS sequence"/>
</dbReference>
<dbReference type="PANTHER" id="PTHR19303:SF73">
    <property type="entry name" value="PROTEIN PDC2"/>
    <property type="match status" value="1"/>
</dbReference>
<dbReference type="GeneID" id="6759569"/>
<dbReference type="InterPro" id="IPR009057">
    <property type="entry name" value="Homeodomain-like_sf"/>
</dbReference>
<dbReference type="FunCoup" id="B3SDN6">
    <property type="interactions" value="1388"/>
</dbReference>
<dbReference type="EMBL" id="DS985282">
    <property type="protein sequence ID" value="EDV19165.1"/>
    <property type="molecule type" value="Genomic_DNA"/>
</dbReference>
<dbReference type="InterPro" id="IPR007889">
    <property type="entry name" value="HTH_Psq"/>
</dbReference>
<dbReference type="OrthoDB" id="125347at2759"/>
<gene>
    <name evidence="5" type="ORF">TRIADDRAFT_2637</name>
</gene>
<keyword evidence="2" id="KW-0238">DNA-binding</keyword>
<dbReference type="KEGG" id="tad:TRIADDRAFT_2637"/>
<name>B3SDN6_TRIAD</name>
<organism evidence="5 6">
    <name type="scientific">Trichoplax adhaerens</name>
    <name type="common">Trichoplax reptans</name>
    <dbReference type="NCBI Taxonomy" id="10228"/>
    <lineage>
        <taxon>Eukaryota</taxon>
        <taxon>Metazoa</taxon>
        <taxon>Placozoa</taxon>
        <taxon>Uniplacotomia</taxon>
        <taxon>Trichoplacea</taxon>
        <taxon>Trichoplacidae</taxon>
        <taxon>Trichoplax</taxon>
    </lineage>
</organism>
<dbReference type="SMART" id="SM00674">
    <property type="entry name" value="CENPB"/>
    <property type="match status" value="1"/>
</dbReference>
<dbReference type="OMA" id="HNCITSS"/>
<evidence type="ECO:0000313" key="5">
    <source>
        <dbReference type="EMBL" id="EDV19165.1"/>
    </source>
</evidence>
<evidence type="ECO:0000313" key="6">
    <source>
        <dbReference type="Proteomes" id="UP000009022"/>
    </source>
</evidence>
<dbReference type="Gene3D" id="1.10.10.60">
    <property type="entry name" value="Homeodomain-like"/>
    <property type="match status" value="2"/>
</dbReference>
<dbReference type="HOGENOM" id="CLU_018294_0_4_1"/>
<sequence length="388" mass="45256">IHIELKIQIIKDLEAGKSQEAIAKKYKVRKTTVFSISKRKDEFRRLILKYPIPACGRTRRALKMGDFCDIEEPLYRWYQLRHNNNLPVSGSSLKEKALQLYKSTYADGTQRPFMASRGWLNKFCRRYGIIESSLQPNSWYRETQEINRFITEVQEIIKSDSFSKQQIFSVDEKILRWKTVVSPNPTGICTNKNNPKIYRRSKAKLTLLACTNASGTYKLPLAVVDKNGMPSTLDEEQVLTLPVTYYRDEDLRMCNGLYESWYNDQFKPRVKRFCKENNFPSKVLLLVRDTPAHNCITSSISDSEKFIVLRIPSNIAFALQPMNQGILTSLESHYQTKLYDYVIHKSSEKKKLILKIMSKLTVKDAIFWLSDSWNEVSSSFLRKCWNHI</sequence>
<evidence type="ECO:0000256" key="3">
    <source>
        <dbReference type="ARBA" id="ARBA00023242"/>
    </source>
</evidence>
<dbReference type="InterPro" id="IPR004875">
    <property type="entry name" value="DDE_SF_endonuclease_dom"/>
</dbReference>
<dbReference type="PROSITE" id="PS51253">
    <property type="entry name" value="HTH_CENPB"/>
    <property type="match status" value="1"/>
</dbReference>
<dbReference type="PhylomeDB" id="B3SDN6"/>
<dbReference type="Pfam" id="PF03184">
    <property type="entry name" value="DDE_1"/>
    <property type="match status" value="1"/>
</dbReference>
<reference evidence="5 6" key="1">
    <citation type="journal article" date="2008" name="Nature">
        <title>The Trichoplax genome and the nature of placozoans.</title>
        <authorList>
            <person name="Srivastava M."/>
            <person name="Begovic E."/>
            <person name="Chapman J."/>
            <person name="Putnam N.H."/>
            <person name="Hellsten U."/>
            <person name="Kawashima T."/>
            <person name="Kuo A."/>
            <person name="Mitros T."/>
            <person name="Salamov A."/>
            <person name="Carpenter M.L."/>
            <person name="Signorovitch A.Y."/>
            <person name="Moreno M.A."/>
            <person name="Kamm K."/>
            <person name="Grimwood J."/>
            <person name="Schmutz J."/>
            <person name="Shapiro H."/>
            <person name="Grigoriev I.V."/>
            <person name="Buss L.W."/>
            <person name="Schierwater B."/>
            <person name="Dellaporta S.L."/>
            <person name="Rokhsar D.S."/>
        </authorList>
    </citation>
    <scope>NUCLEOTIDE SEQUENCE [LARGE SCALE GENOMIC DNA]</scope>
    <source>
        <strain evidence="5 6">Grell-BS-1999</strain>
    </source>
</reference>
<keyword evidence="3" id="KW-0539">Nucleus</keyword>
<evidence type="ECO:0000259" key="4">
    <source>
        <dbReference type="PROSITE" id="PS51253"/>
    </source>
</evidence>
<dbReference type="Pfam" id="PF03221">
    <property type="entry name" value="HTH_Tnp_Tc5"/>
    <property type="match status" value="1"/>
</dbReference>
<feature type="non-terminal residue" evidence="5">
    <location>
        <position position="1"/>
    </location>
</feature>
<protein>
    <recommendedName>
        <fullName evidence="4">HTH CENPB-type domain-containing protein</fullName>
    </recommendedName>
</protein>
<dbReference type="GO" id="GO:0003677">
    <property type="term" value="F:DNA binding"/>
    <property type="evidence" value="ECO:0000318"/>
    <property type="project" value="GO_Central"/>
</dbReference>
<dbReference type="AlphaFoldDB" id="B3SDN6"/>
<dbReference type="InterPro" id="IPR006600">
    <property type="entry name" value="HTH_CenpB_DNA-bd_dom"/>
</dbReference>
<evidence type="ECO:0000256" key="2">
    <source>
        <dbReference type="ARBA" id="ARBA00023125"/>
    </source>
</evidence>
<dbReference type="GO" id="GO:0005634">
    <property type="term" value="C:nucleus"/>
    <property type="evidence" value="ECO:0000318"/>
    <property type="project" value="GO_Central"/>
</dbReference>
<comment type="subcellular location">
    <subcellularLocation>
        <location evidence="1">Nucleus</location>
    </subcellularLocation>
</comment>
<dbReference type="CTD" id="6759569"/>